<dbReference type="KEGG" id="abi:Aboo_0160"/>
<dbReference type="AlphaFoldDB" id="D3TBN7"/>
<accession>D3TBN7</accession>
<proteinExistence type="predicted"/>
<gene>
    <name evidence="1" type="ordered locus">Aboo_0160</name>
</gene>
<name>D3TBN7_ACIB4</name>
<reference evidence="1" key="1">
    <citation type="submission" date="2010-02" db="EMBL/GenBank/DDBJ databases">
        <title>Complete sequence of Aciduliprofundum boonei T469.</title>
        <authorList>
            <consortium name="US DOE Joint Genome Institute"/>
            <person name="Lucas S."/>
            <person name="Copeland A."/>
            <person name="Lapidus A."/>
            <person name="Cheng J.-F."/>
            <person name="Bruce D."/>
            <person name="Goodwin L."/>
            <person name="Pitluck S."/>
            <person name="Saunders E."/>
            <person name="Detter J.C."/>
            <person name="Han C."/>
            <person name="Tapia R."/>
            <person name="Land M."/>
            <person name="Hauser L."/>
            <person name="Kyrpides N."/>
            <person name="Mikhailova N."/>
            <person name="Flores G."/>
            <person name="Reysenbach A.-L."/>
            <person name="Woyke T."/>
        </authorList>
    </citation>
    <scope>NUCLEOTIDE SEQUENCE</scope>
    <source>
        <strain evidence="1">T469</strain>
    </source>
</reference>
<dbReference type="GeneID" id="42681496"/>
<dbReference type="HOGENOM" id="CLU_2613388_0_0_2"/>
<dbReference type="RefSeq" id="WP_012997055.1">
    <property type="nucleotide sequence ID" value="NC_013926.1"/>
</dbReference>
<protein>
    <submittedName>
        <fullName evidence="1">Uncharacterized protein</fullName>
    </submittedName>
</protein>
<dbReference type="OrthoDB" id="377970at2157"/>
<keyword evidence="2" id="KW-1185">Reference proteome</keyword>
<dbReference type="EMBL" id="CP001941">
    <property type="protein sequence ID" value="ADD07972.1"/>
    <property type="molecule type" value="Genomic_DNA"/>
</dbReference>
<evidence type="ECO:0000313" key="1">
    <source>
        <dbReference type="EMBL" id="ADD07972.1"/>
    </source>
</evidence>
<sequence length="78" mass="8780">MELHFYDGMGCAARAKNPGLKAQKVMNMICVVCGKKAKYNEKLNIYYCPEHGLTTWLDESSEKLIMPEVRKNAEAVLG</sequence>
<organism evidence="1 2">
    <name type="scientific">Aciduliprofundum boonei (strain DSM 19572 / T469)</name>
    <dbReference type="NCBI Taxonomy" id="439481"/>
    <lineage>
        <taxon>Archaea</taxon>
        <taxon>Methanobacteriati</taxon>
        <taxon>Thermoplasmatota</taxon>
        <taxon>DHVE2 group</taxon>
        <taxon>Candidatus Aciduliprofundum</taxon>
    </lineage>
</organism>
<evidence type="ECO:0000313" key="2">
    <source>
        <dbReference type="Proteomes" id="UP000001400"/>
    </source>
</evidence>
<dbReference type="Proteomes" id="UP000001400">
    <property type="component" value="Chromosome"/>
</dbReference>